<dbReference type="RefSeq" id="WP_216517817.1">
    <property type="nucleotide sequence ID" value="NZ_JAHLPM010000004.1"/>
</dbReference>
<dbReference type="EMBL" id="JAHLPM010000004">
    <property type="protein sequence ID" value="MBU5437570.1"/>
    <property type="molecule type" value="Genomic_DNA"/>
</dbReference>
<evidence type="ECO:0000256" key="6">
    <source>
        <dbReference type="ARBA" id="ARBA00023306"/>
    </source>
</evidence>
<comment type="caution">
    <text evidence="11">The sequence shown here is derived from an EMBL/GenBank/DDBJ whole genome shotgun (WGS) entry which is preliminary data.</text>
</comment>
<comment type="subunit">
    <text evidence="7">Forms a cyclic heterotetrameric complex composed of two molecules of XerC and two molecules of XerD.</text>
</comment>
<comment type="subcellular location">
    <subcellularLocation>
        <location evidence="1 7">Cytoplasm</location>
    </subcellularLocation>
</comment>
<dbReference type="NCBIfam" id="TIGR02225">
    <property type="entry name" value="recomb_XerD"/>
    <property type="match status" value="1"/>
</dbReference>
<dbReference type="Pfam" id="PF02899">
    <property type="entry name" value="Phage_int_SAM_1"/>
    <property type="match status" value="1"/>
</dbReference>
<reference evidence="11 12" key="1">
    <citation type="submission" date="2021-06" db="EMBL/GenBank/DDBJ databases">
        <authorList>
            <person name="Sun Q."/>
            <person name="Li D."/>
        </authorList>
    </citation>
    <scope>NUCLEOTIDE SEQUENCE [LARGE SCALE GENOMIC DNA]</scope>
    <source>
        <strain evidence="11 12">MSJ-40</strain>
    </source>
</reference>
<comment type="caution">
    <text evidence="7">Lacks conserved residue(s) required for the propagation of feature annotation.</text>
</comment>
<dbReference type="InterPro" id="IPR011932">
    <property type="entry name" value="Recomb_XerD"/>
</dbReference>
<proteinExistence type="inferred from homology"/>
<keyword evidence="4 7" id="KW-0132">Cell division</keyword>
<accession>A0ABS6E3V1</accession>
<evidence type="ECO:0000313" key="12">
    <source>
        <dbReference type="Proteomes" id="UP000749471"/>
    </source>
</evidence>
<dbReference type="InterPro" id="IPR023009">
    <property type="entry name" value="Tyrosine_recombinase_XerC/XerD"/>
</dbReference>
<evidence type="ECO:0000256" key="3">
    <source>
        <dbReference type="ARBA" id="ARBA00022490"/>
    </source>
</evidence>
<feature type="active site" description="O-(3'-phospho-DNA)-tyrosine intermediate" evidence="7">
    <location>
        <position position="276"/>
    </location>
</feature>
<evidence type="ECO:0000256" key="5">
    <source>
        <dbReference type="ARBA" id="ARBA00022829"/>
    </source>
</evidence>
<feature type="active site" evidence="7">
    <location>
        <position position="267"/>
    </location>
</feature>
<gene>
    <name evidence="11" type="primary">xerD</name>
    <name evidence="7" type="synonym">xerC</name>
    <name evidence="11" type="ORF">KQI42_06100</name>
</gene>
<dbReference type="InterPro" id="IPR002104">
    <property type="entry name" value="Integrase_catalytic"/>
</dbReference>
<keyword evidence="7" id="KW-0229">DNA integration</keyword>
<keyword evidence="7" id="KW-0233">DNA recombination</keyword>
<keyword evidence="7 8" id="KW-0238">DNA-binding</keyword>
<keyword evidence="3 7" id="KW-0963">Cytoplasm</keyword>
<keyword evidence="5 7" id="KW-0159">Chromosome partition</keyword>
<comment type="similarity">
    <text evidence="2">Belongs to the 'phage' integrase family. XerD subfamily.</text>
</comment>
<feature type="active site" evidence="7">
    <location>
        <position position="147"/>
    </location>
</feature>
<evidence type="ECO:0000256" key="8">
    <source>
        <dbReference type="PROSITE-ProRule" id="PRU01248"/>
    </source>
</evidence>
<evidence type="ECO:0000256" key="7">
    <source>
        <dbReference type="HAMAP-Rule" id="MF_01808"/>
    </source>
</evidence>
<feature type="domain" description="Core-binding (CB)" evidence="10">
    <location>
        <begin position="1"/>
        <end position="86"/>
    </location>
</feature>
<keyword evidence="12" id="KW-1185">Reference proteome</keyword>
<evidence type="ECO:0000313" key="11">
    <source>
        <dbReference type="EMBL" id="MBU5437570.1"/>
    </source>
</evidence>
<evidence type="ECO:0000259" key="9">
    <source>
        <dbReference type="PROSITE" id="PS51898"/>
    </source>
</evidence>
<evidence type="ECO:0000259" key="10">
    <source>
        <dbReference type="PROSITE" id="PS51900"/>
    </source>
</evidence>
<dbReference type="InterPro" id="IPR050090">
    <property type="entry name" value="Tyrosine_recombinase_XerCD"/>
</dbReference>
<dbReference type="PROSITE" id="PS51898">
    <property type="entry name" value="TYR_RECOMBINASE"/>
    <property type="match status" value="1"/>
</dbReference>
<name>A0ABS6E3V1_9FIRM</name>
<evidence type="ECO:0000256" key="4">
    <source>
        <dbReference type="ARBA" id="ARBA00022618"/>
    </source>
</evidence>
<dbReference type="NCBIfam" id="NF001399">
    <property type="entry name" value="PRK00283.1"/>
    <property type="match status" value="1"/>
</dbReference>
<comment type="function">
    <text evidence="7">Site-specific tyrosine recombinase, which acts by catalyzing the cutting and rejoining of the recombining DNA molecules. The XerC-XerD complex is essential to convert dimers of the bacterial chromosome into monomers to permit their segregation at cell division. It also contributes to the segregational stability of plasmids.</text>
</comment>
<dbReference type="PANTHER" id="PTHR30349">
    <property type="entry name" value="PHAGE INTEGRASE-RELATED"/>
    <property type="match status" value="1"/>
</dbReference>
<evidence type="ECO:0000256" key="1">
    <source>
        <dbReference type="ARBA" id="ARBA00004496"/>
    </source>
</evidence>
<dbReference type="PANTHER" id="PTHR30349:SF81">
    <property type="entry name" value="TYROSINE RECOMBINASE XERC"/>
    <property type="match status" value="1"/>
</dbReference>
<dbReference type="InterPro" id="IPR044068">
    <property type="entry name" value="CB"/>
</dbReference>
<dbReference type="InterPro" id="IPR004107">
    <property type="entry name" value="Integrase_SAM-like_N"/>
</dbReference>
<dbReference type="PROSITE" id="PS51900">
    <property type="entry name" value="CB"/>
    <property type="match status" value="1"/>
</dbReference>
<comment type="similarity">
    <text evidence="7">Belongs to the 'phage' integrase family. XerC subfamily.</text>
</comment>
<protein>
    <recommendedName>
        <fullName evidence="7">Tyrosine recombinase XerC</fullName>
    </recommendedName>
</protein>
<dbReference type="Proteomes" id="UP000749471">
    <property type="component" value="Unassembled WGS sequence"/>
</dbReference>
<sequence length="296" mass="34194">MSDRIMKEYIDYISNEKGLTSNTLEAYIRDIKQFEDYLYENNIQTIMDGNKTIIITYLMYLQKSGKATSTISRNLASIRCFYQYLLNNNFIKEDPTLNLKSPKCEKKLPNVLTKEEVDLLLSQPNLGDFKGSRDKAMLELLYATGVRVSEIISLNIEDVDLDVGYIHLKDNNGTERIIPVGTIALKSLFHYIKSYRNEEGLSYKDPIFINYSGNRLTRQGFWKIIKEYTKKSNIDKTITPHTLRHSFAVHLIENGADMKTVQEMLGHSDISTTQIYSFASNNKELREVYNKSHPRA</sequence>
<feature type="domain" description="Tyr recombinase" evidence="9">
    <location>
        <begin position="107"/>
        <end position="290"/>
    </location>
</feature>
<feature type="active site" evidence="7">
    <location>
        <position position="241"/>
    </location>
</feature>
<keyword evidence="6 7" id="KW-0131">Cell cycle</keyword>
<dbReference type="CDD" id="cd00798">
    <property type="entry name" value="INT_XerDC_C"/>
    <property type="match status" value="1"/>
</dbReference>
<organism evidence="11 12">
    <name type="scientific">Tissierella simiarum</name>
    <dbReference type="NCBI Taxonomy" id="2841534"/>
    <lineage>
        <taxon>Bacteria</taxon>
        <taxon>Bacillati</taxon>
        <taxon>Bacillota</taxon>
        <taxon>Tissierellia</taxon>
        <taxon>Tissierellales</taxon>
        <taxon>Tissierellaceae</taxon>
        <taxon>Tissierella</taxon>
    </lineage>
</organism>
<dbReference type="Pfam" id="PF00589">
    <property type="entry name" value="Phage_integrase"/>
    <property type="match status" value="1"/>
</dbReference>
<evidence type="ECO:0000256" key="2">
    <source>
        <dbReference type="ARBA" id="ARBA00010450"/>
    </source>
</evidence>
<feature type="active site" evidence="7">
    <location>
        <position position="244"/>
    </location>
</feature>
<dbReference type="HAMAP" id="MF_01808">
    <property type="entry name" value="Recomb_XerC_XerD"/>
    <property type="match status" value="1"/>
</dbReference>